<evidence type="ECO:0000259" key="1">
    <source>
        <dbReference type="Pfam" id="PF18557"/>
    </source>
</evidence>
<dbReference type="EMBL" id="JACIDM010000002">
    <property type="protein sequence ID" value="MBB4082670.1"/>
    <property type="molecule type" value="Genomic_DNA"/>
</dbReference>
<accession>A0A7W6NPY5</accession>
<organism evidence="2 3">
    <name type="scientific">Brevundimonas lenta</name>
    <dbReference type="NCBI Taxonomy" id="424796"/>
    <lineage>
        <taxon>Bacteria</taxon>
        <taxon>Pseudomonadati</taxon>
        <taxon>Pseudomonadota</taxon>
        <taxon>Alphaproteobacteria</taxon>
        <taxon>Caulobacterales</taxon>
        <taxon>Caulobacteraceae</taxon>
        <taxon>Brevundimonas</taxon>
    </lineage>
</organism>
<dbReference type="Pfam" id="PF18557">
    <property type="entry name" value="NepR"/>
    <property type="match status" value="1"/>
</dbReference>
<comment type="caution">
    <text evidence="2">The sequence shown here is derived from an EMBL/GenBank/DDBJ whole genome shotgun (WGS) entry which is preliminary data.</text>
</comment>
<reference evidence="2 3" key="1">
    <citation type="submission" date="2020-08" db="EMBL/GenBank/DDBJ databases">
        <title>Genomic Encyclopedia of Type Strains, Phase IV (KMG-IV): sequencing the most valuable type-strain genomes for metagenomic binning, comparative biology and taxonomic classification.</title>
        <authorList>
            <person name="Goeker M."/>
        </authorList>
    </citation>
    <scope>NUCLEOTIDE SEQUENCE [LARGE SCALE GENOMIC DNA]</scope>
    <source>
        <strain evidence="2 3">DSM 23960</strain>
    </source>
</reference>
<proteinExistence type="predicted"/>
<dbReference type="InterPro" id="IPR041649">
    <property type="entry name" value="NepR"/>
</dbReference>
<dbReference type="Proteomes" id="UP000529946">
    <property type="component" value="Unassembled WGS sequence"/>
</dbReference>
<name>A0A7W6NPY5_9CAUL</name>
<feature type="domain" description="Anti-sigma factor NepR" evidence="1">
    <location>
        <begin position="6"/>
        <end position="29"/>
    </location>
</feature>
<protein>
    <recommendedName>
        <fullName evidence="1">Anti-sigma factor NepR domain-containing protein</fullName>
    </recommendedName>
</protein>
<dbReference type="RefSeq" id="WP_183203842.1">
    <property type="nucleotide sequence ID" value="NZ_JACIDM010000002.1"/>
</dbReference>
<sequence>MARLAEVYREVEREPVPERFLKLIERLSAEADPADAD</sequence>
<evidence type="ECO:0000313" key="3">
    <source>
        <dbReference type="Proteomes" id="UP000529946"/>
    </source>
</evidence>
<gene>
    <name evidence="2" type="ORF">GGR12_001536</name>
</gene>
<dbReference type="AlphaFoldDB" id="A0A7W6NPY5"/>
<evidence type="ECO:0000313" key="2">
    <source>
        <dbReference type="EMBL" id="MBB4082670.1"/>
    </source>
</evidence>
<keyword evidence="3" id="KW-1185">Reference proteome</keyword>